<proteinExistence type="predicted"/>
<gene>
    <name evidence="1" type="ORF">GD389_03030</name>
</gene>
<dbReference type="AlphaFoldDB" id="A0A6C7WKB0"/>
<name>A0A6C7WKB0_CAMJU</name>
<comment type="caution">
    <text evidence="1">The sequence shown here is derived from an EMBL/GenBank/DDBJ whole genome shotgun (WGS) entry which is preliminary data.</text>
</comment>
<dbReference type="EMBL" id="AAMIQP010000026">
    <property type="protein sequence ID" value="EDH7412051.1"/>
    <property type="molecule type" value="Genomic_DNA"/>
</dbReference>
<sequence>MKYEFLCKNPDSKKLIVAFGGFA</sequence>
<reference evidence="1" key="1">
    <citation type="submission" date="2019-10" db="EMBL/GenBank/DDBJ databases">
        <authorList>
            <consortium name="NARMS: The National Antimicrobial Resistance Monitoring System"/>
        </authorList>
    </citation>
    <scope>NUCLEOTIDE SEQUENCE</scope>
    <source>
        <strain evidence="1">FSIS21925702</strain>
    </source>
</reference>
<organism evidence="1">
    <name type="scientific">Campylobacter jejuni</name>
    <dbReference type="NCBI Taxonomy" id="197"/>
    <lineage>
        <taxon>Bacteria</taxon>
        <taxon>Pseudomonadati</taxon>
        <taxon>Campylobacterota</taxon>
        <taxon>Epsilonproteobacteria</taxon>
        <taxon>Campylobacterales</taxon>
        <taxon>Campylobacteraceae</taxon>
        <taxon>Campylobacter</taxon>
    </lineage>
</organism>
<accession>A0A6C7WKB0</accession>
<evidence type="ECO:0000313" key="1">
    <source>
        <dbReference type="EMBL" id="EDH7412051.1"/>
    </source>
</evidence>
<protein>
    <submittedName>
        <fullName evidence="1">DUF452 domain-containing protein</fullName>
    </submittedName>
</protein>
<feature type="non-terminal residue" evidence="1">
    <location>
        <position position="23"/>
    </location>
</feature>